<organism evidence="1 2">
    <name type="scientific">Pseudomonas aeruginosa</name>
    <dbReference type="NCBI Taxonomy" id="287"/>
    <lineage>
        <taxon>Bacteria</taxon>
        <taxon>Pseudomonadati</taxon>
        <taxon>Pseudomonadota</taxon>
        <taxon>Gammaproteobacteria</taxon>
        <taxon>Pseudomonadales</taxon>
        <taxon>Pseudomonadaceae</taxon>
        <taxon>Pseudomonas</taxon>
    </lineage>
</organism>
<proteinExistence type="predicted"/>
<accession>A0A241XWY3</accession>
<comment type="caution">
    <text evidence="1">The sequence shown here is derived from an EMBL/GenBank/DDBJ whole genome shotgun (WGS) entry which is preliminary data.</text>
</comment>
<dbReference type="InterPro" id="IPR004027">
    <property type="entry name" value="SEC_C_motif"/>
</dbReference>
<gene>
    <name evidence="1" type="ORF">CAZ10_00655</name>
</gene>
<dbReference type="RefSeq" id="WP_071536759.1">
    <property type="nucleotide sequence ID" value="NZ_CAADLW010000269.1"/>
</dbReference>
<dbReference type="EMBL" id="NFFZ01000001">
    <property type="protein sequence ID" value="OTI65821.1"/>
    <property type="molecule type" value="Genomic_DNA"/>
</dbReference>
<protein>
    <recommendedName>
        <fullName evidence="3">SEC-C motif-containing protein</fullName>
    </recommendedName>
</protein>
<dbReference type="Gene3D" id="3.10.450.50">
    <property type="match status" value="1"/>
</dbReference>
<sequence length="246" mass="27225">MSNSRNELCTCGSGRKFKKCCLSAGNITAPIIFSETLQAKLDTPCWHHGTPHKFNSWSFPPPPKPGESLLVPHTAVFFTSNMEFAKGAGNNIARVSLSSKAKILDTTENHEASEKLRKEVAKHEIASRTLNTEHDYWHEGWRTGDVLKVAYSDPLLELHFIKLSANLSKSTKLPLEAATAVIQHNSARGLIELICVTAKKLGFDAIYGHEVDRHSFAGKKIAQPWLAVLSNGIISEPEWLHCNDSE</sequence>
<reference evidence="1 2" key="1">
    <citation type="submission" date="2017-05" db="EMBL/GenBank/DDBJ databases">
        <authorList>
            <person name="Song R."/>
            <person name="Chenine A.L."/>
            <person name="Ruprecht R.M."/>
        </authorList>
    </citation>
    <scope>NUCLEOTIDE SEQUENCE [LARGE SCALE GENOMIC DNA]</scope>
    <source>
        <strain evidence="1 2">S567_C10_BS</strain>
    </source>
</reference>
<dbReference type="AlphaFoldDB" id="A0A241XWY3"/>
<dbReference type="Proteomes" id="UP000194857">
    <property type="component" value="Unassembled WGS sequence"/>
</dbReference>
<evidence type="ECO:0008006" key="3">
    <source>
        <dbReference type="Google" id="ProtNLM"/>
    </source>
</evidence>
<evidence type="ECO:0000313" key="1">
    <source>
        <dbReference type="EMBL" id="OTI65821.1"/>
    </source>
</evidence>
<name>A0A241XWY3_PSEAI</name>
<evidence type="ECO:0000313" key="2">
    <source>
        <dbReference type="Proteomes" id="UP000194857"/>
    </source>
</evidence>
<dbReference type="Pfam" id="PF02810">
    <property type="entry name" value="SEC-C"/>
    <property type="match status" value="1"/>
</dbReference>
<dbReference type="SUPFAM" id="SSF103642">
    <property type="entry name" value="Sec-C motif"/>
    <property type="match status" value="1"/>
</dbReference>